<evidence type="ECO:0000256" key="5">
    <source>
        <dbReference type="ARBA" id="ARBA00022741"/>
    </source>
</evidence>
<dbReference type="OrthoDB" id="9802264at2"/>
<evidence type="ECO:0000256" key="1">
    <source>
        <dbReference type="ARBA" id="ARBA00004202"/>
    </source>
</evidence>
<comment type="similarity">
    <text evidence="2">Belongs to the ABC transporter superfamily.</text>
</comment>
<keyword evidence="10" id="KW-1185">Reference proteome</keyword>
<evidence type="ECO:0000256" key="4">
    <source>
        <dbReference type="ARBA" id="ARBA00022475"/>
    </source>
</evidence>
<dbReference type="InterPro" id="IPR013563">
    <property type="entry name" value="Oligopep_ABC_C"/>
</dbReference>
<dbReference type="AlphaFoldDB" id="A0A4U0FHZ1"/>
<dbReference type="InterPro" id="IPR027417">
    <property type="entry name" value="P-loop_NTPase"/>
</dbReference>
<dbReference type="Gene3D" id="3.40.50.300">
    <property type="entry name" value="P-loop containing nucleotide triphosphate hydrolases"/>
    <property type="match status" value="1"/>
</dbReference>
<dbReference type="SUPFAM" id="SSF52540">
    <property type="entry name" value="P-loop containing nucleoside triphosphate hydrolases"/>
    <property type="match status" value="1"/>
</dbReference>
<accession>A0A4U0FHZ1</accession>
<keyword evidence="6 9" id="KW-0067">ATP-binding</keyword>
<evidence type="ECO:0000256" key="3">
    <source>
        <dbReference type="ARBA" id="ARBA00022448"/>
    </source>
</evidence>
<dbReference type="InterPro" id="IPR050388">
    <property type="entry name" value="ABC_Ni/Peptide_Import"/>
</dbReference>
<name>A0A4U0FHZ1_9BACL</name>
<dbReference type="GO" id="GO:0015833">
    <property type="term" value="P:peptide transport"/>
    <property type="evidence" value="ECO:0007669"/>
    <property type="project" value="InterPro"/>
</dbReference>
<comment type="caution">
    <text evidence="9">The sequence shown here is derived from an EMBL/GenBank/DDBJ whole genome shotgun (WGS) entry which is preliminary data.</text>
</comment>
<dbReference type="GO" id="GO:0005886">
    <property type="term" value="C:plasma membrane"/>
    <property type="evidence" value="ECO:0007669"/>
    <property type="project" value="UniProtKB-SubCell"/>
</dbReference>
<organism evidence="9 10">
    <name type="scientific">Cohnella pontilimi</name>
    <dbReference type="NCBI Taxonomy" id="2564100"/>
    <lineage>
        <taxon>Bacteria</taxon>
        <taxon>Bacillati</taxon>
        <taxon>Bacillota</taxon>
        <taxon>Bacilli</taxon>
        <taxon>Bacillales</taxon>
        <taxon>Paenibacillaceae</taxon>
        <taxon>Cohnella</taxon>
    </lineage>
</organism>
<dbReference type="SMART" id="SM00382">
    <property type="entry name" value="AAA"/>
    <property type="match status" value="1"/>
</dbReference>
<protein>
    <submittedName>
        <fullName evidence="9">ABC transporter ATP-binding protein</fullName>
    </submittedName>
</protein>
<dbReference type="InterPro" id="IPR017871">
    <property type="entry name" value="ABC_transporter-like_CS"/>
</dbReference>
<dbReference type="PANTHER" id="PTHR43297">
    <property type="entry name" value="OLIGOPEPTIDE TRANSPORT ATP-BINDING PROTEIN APPD"/>
    <property type="match status" value="1"/>
</dbReference>
<dbReference type="InterPro" id="IPR003439">
    <property type="entry name" value="ABC_transporter-like_ATP-bd"/>
</dbReference>
<evidence type="ECO:0000256" key="2">
    <source>
        <dbReference type="ARBA" id="ARBA00005417"/>
    </source>
</evidence>
<evidence type="ECO:0000313" key="10">
    <source>
        <dbReference type="Proteomes" id="UP000309673"/>
    </source>
</evidence>
<dbReference type="PROSITE" id="PS50893">
    <property type="entry name" value="ABC_TRANSPORTER_2"/>
    <property type="match status" value="1"/>
</dbReference>
<keyword evidence="4" id="KW-1003">Cell membrane</keyword>
<keyword evidence="5" id="KW-0547">Nucleotide-binding</keyword>
<dbReference type="FunFam" id="3.40.50.300:FF:000016">
    <property type="entry name" value="Oligopeptide ABC transporter ATP-binding component"/>
    <property type="match status" value="1"/>
</dbReference>
<dbReference type="PROSITE" id="PS00211">
    <property type="entry name" value="ABC_TRANSPORTER_1"/>
    <property type="match status" value="1"/>
</dbReference>
<reference evidence="9 10" key="1">
    <citation type="submission" date="2019-04" db="EMBL/GenBank/DDBJ databases">
        <title>Cohnella sp. nov., isolated from soil.</title>
        <authorList>
            <person name="Kim W."/>
        </authorList>
    </citation>
    <scope>NUCLEOTIDE SEQUENCE [LARGE SCALE GENOMIC DNA]</scope>
    <source>
        <strain evidence="9 10">CAU 1483</strain>
    </source>
</reference>
<evidence type="ECO:0000259" key="8">
    <source>
        <dbReference type="PROSITE" id="PS50893"/>
    </source>
</evidence>
<sequence length="341" mass="37828">MTRLQSHPDPIVQVKGLKTYFYTEEGVVPAIDGVDFEVLRGETLAIVGESGSGKSVTSLSIMRLIPSPPGKIVEGDITFNGESLLTKTNAQMRQIRGNKISMIFQEPMTSLNPVYRVGDQIAESLKLHQGMKKKQALKEAVRLLELVGIPEAERRVSQYPHELSGGMRQRVMIAIALACNPELLIADEPTTALDVTIQNQILHLMKQLKEKTNTSIILITHDLGVVAEVADRVVVMYAGQVVEQGDVYTIFENPKHPYTIGLLESMPSHKKRTGKLKTIEGVVPNPLHLPPGCRFAPRCEFATDLCRSEVPAVITVGQEETVRCWKYTERWEGNLNEHSAV</sequence>
<dbReference type="NCBIfam" id="TIGR01727">
    <property type="entry name" value="oligo_HPY"/>
    <property type="match status" value="1"/>
</dbReference>
<dbReference type="GO" id="GO:0016887">
    <property type="term" value="F:ATP hydrolysis activity"/>
    <property type="evidence" value="ECO:0007669"/>
    <property type="project" value="InterPro"/>
</dbReference>
<feature type="domain" description="ABC transporter" evidence="8">
    <location>
        <begin position="12"/>
        <end position="263"/>
    </location>
</feature>
<dbReference type="Pfam" id="PF00005">
    <property type="entry name" value="ABC_tran"/>
    <property type="match status" value="1"/>
</dbReference>
<dbReference type="Pfam" id="PF08352">
    <property type="entry name" value="oligo_HPY"/>
    <property type="match status" value="1"/>
</dbReference>
<evidence type="ECO:0000256" key="6">
    <source>
        <dbReference type="ARBA" id="ARBA00022840"/>
    </source>
</evidence>
<dbReference type="PANTHER" id="PTHR43297:SF2">
    <property type="entry name" value="DIPEPTIDE TRANSPORT ATP-BINDING PROTEIN DPPD"/>
    <property type="match status" value="1"/>
</dbReference>
<proteinExistence type="inferred from homology"/>
<evidence type="ECO:0000313" key="9">
    <source>
        <dbReference type="EMBL" id="TJY44581.1"/>
    </source>
</evidence>
<comment type="subcellular location">
    <subcellularLocation>
        <location evidence="1">Cell membrane</location>
        <topology evidence="1">Peripheral membrane protein</topology>
    </subcellularLocation>
</comment>
<dbReference type="GO" id="GO:0005524">
    <property type="term" value="F:ATP binding"/>
    <property type="evidence" value="ECO:0007669"/>
    <property type="project" value="UniProtKB-KW"/>
</dbReference>
<dbReference type="InterPro" id="IPR003593">
    <property type="entry name" value="AAA+_ATPase"/>
</dbReference>
<keyword evidence="7" id="KW-0472">Membrane</keyword>
<dbReference type="CDD" id="cd03257">
    <property type="entry name" value="ABC_NikE_OppD_transporters"/>
    <property type="match status" value="1"/>
</dbReference>
<keyword evidence="3" id="KW-0813">Transport</keyword>
<dbReference type="Proteomes" id="UP000309673">
    <property type="component" value="Unassembled WGS sequence"/>
</dbReference>
<evidence type="ECO:0000256" key="7">
    <source>
        <dbReference type="ARBA" id="ARBA00023136"/>
    </source>
</evidence>
<gene>
    <name evidence="9" type="ORF">E5161_01840</name>
</gene>
<dbReference type="EMBL" id="SUPK01000001">
    <property type="protein sequence ID" value="TJY44581.1"/>
    <property type="molecule type" value="Genomic_DNA"/>
</dbReference>